<dbReference type="PANTHER" id="PTHR32114:SF2">
    <property type="entry name" value="ABC TRANSPORTER ABCH.3"/>
    <property type="match status" value="1"/>
</dbReference>
<proteinExistence type="predicted"/>
<feature type="coiled-coil region" evidence="1">
    <location>
        <begin position="414"/>
        <end position="441"/>
    </location>
</feature>
<dbReference type="SUPFAM" id="SSF52540">
    <property type="entry name" value="P-loop containing nucleoside triphosphate hydrolases"/>
    <property type="match status" value="1"/>
</dbReference>
<organism evidence="2 3">
    <name type="scientific">Acinetobacter sedimenti</name>
    <dbReference type="NCBI Taxonomy" id="2919922"/>
    <lineage>
        <taxon>Bacteria</taxon>
        <taxon>Pseudomonadati</taxon>
        <taxon>Pseudomonadota</taxon>
        <taxon>Gammaproteobacteria</taxon>
        <taxon>Moraxellales</taxon>
        <taxon>Moraxellaceae</taxon>
        <taxon>Acinetobacter</taxon>
    </lineage>
</organism>
<protein>
    <submittedName>
        <fullName evidence="2">Uncharacterized protein</fullName>
    </submittedName>
</protein>
<reference evidence="2" key="1">
    <citation type="submission" date="2022-02" db="EMBL/GenBank/DDBJ databases">
        <title>Acinetobacter A3.8 sp. nov., isolated from Sediment (Zhairuo Island).</title>
        <authorList>
            <person name="Zheng K."/>
        </authorList>
    </citation>
    <scope>NUCLEOTIDE SEQUENCE</scope>
    <source>
        <strain evidence="2">A3.8</strain>
    </source>
</reference>
<name>A0A9X2B8B6_9GAMM</name>
<dbReference type="Proteomes" id="UP001139701">
    <property type="component" value="Unassembled WGS sequence"/>
</dbReference>
<keyword evidence="1" id="KW-0175">Coiled coil</keyword>
<feature type="coiled-coil region" evidence="1">
    <location>
        <begin position="720"/>
        <end position="777"/>
    </location>
</feature>
<gene>
    <name evidence="2" type="ORF">MKI79_03305</name>
</gene>
<dbReference type="AlphaFoldDB" id="A0A9X2B8B6"/>
<dbReference type="InterPro" id="IPR027417">
    <property type="entry name" value="P-loop_NTPase"/>
</dbReference>
<sequence length="1043" mass="120878">MKIKKVEIEAFRAYREKSEGTFDFTNEGDIPSNFVAIYAPNGFGKSSFYDAVEWAVTNYLTRFSDYNKSNNEIAARATKDPNHAQKILRNNFADINSVTKVSVSTTLPRCFERDLPIPKRNQKDIRIGDKSRIENAFFRNVILSQDEIDRFLRETNPQDRYVKFIESFGGELEQARKELQIFIIDNENEIKSLDNKQKPLIAKINEPIDLTSFEYFNTVASELNAMGERIILPSESFSTSDEYQLRANLVSRQHELNVEKQLNSEKLELLTNTLEKIPEIELYTDKVAEQRNQLSRLQKGIADSERYQLLVDSYNKCVEDHKNLYTYQINFNQVADNLDTFLKNEESLLQLSSKQESLVQERSKNSTEKIFVEQKLIEFEQGIKTIDDRIIFLKHSLDNAEPIYLELSKHRVRINDLVNKISNQEKLIQQENTLYNDLNSKLSEIFSLKITSDLLSGANLGHFYFEQKKIEELVRCQTQLNSIAVHNQTILATQQALSEQMELHEQLISIGLDYLSIHPSTICPLCTSSHSSSDELLNKIKSQNLLSDLSQANSKKLAALSAREKELKTIIEVITQQAIEAQEQQLSALHKRLNEVNGRLTKAEQDRSILEVEVRTLENKVLELENSVWNLSYEDLITRANTEITEQRVKRSNLCQEQIDLKTKVKLLEDHIKAQDYELLNIVSEIDLKRNEYAYVKVSEYIKENIISVSSLRQHCEVKRNELNRKMLEYSTQKDLLIDECKALNKEMIEEGSWIDFNQLKLQKENLEISLARIDSEIEIFYKQLSEFDTIRKDYPISEIKNIVSNVIEDYKKRVQNIEMRLNSINLLSELITELTPYINRVSAQKELVIIKKMLQKRHKVRQALNIEMQRIVESLKTLINNFFYEDLINSIYKKIDPHPAFKQVVFKVDFESCDKPCLNIVVKDETDLVISPILYFSAAQSNILSLSVFLANALHVKDNDGQPVDVILIDDPIQSMDSINILSTIDLLRSICIQFNKQVIISTHDENFFKLLQRKIPAQIFGSKFLQLEKYGVAVQVEPFHS</sequence>
<keyword evidence="3" id="KW-1185">Reference proteome</keyword>
<evidence type="ECO:0000313" key="3">
    <source>
        <dbReference type="Proteomes" id="UP001139701"/>
    </source>
</evidence>
<evidence type="ECO:0000313" key="2">
    <source>
        <dbReference type="EMBL" id="MCJ8145944.1"/>
    </source>
</evidence>
<dbReference type="EMBL" id="JAKUML010000004">
    <property type="protein sequence ID" value="MCJ8145944.1"/>
    <property type="molecule type" value="Genomic_DNA"/>
</dbReference>
<dbReference type="RefSeq" id="WP_241570646.1">
    <property type="nucleotide sequence ID" value="NZ_JAKUML010000004.1"/>
</dbReference>
<dbReference type="PANTHER" id="PTHR32114">
    <property type="entry name" value="ABC TRANSPORTER ABCH.3"/>
    <property type="match status" value="1"/>
</dbReference>
<feature type="coiled-coil region" evidence="1">
    <location>
        <begin position="579"/>
        <end position="627"/>
    </location>
</feature>
<evidence type="ECO:0000256" key="1">
    <source>
        <dbReference type="SAM" id="Coils"/>
    </source>
</evidence>
<dbReference type="Gene3D" id="3.40.50.300">
    <property type="entry name" value="P-loop containing nucleotide triphosphate hydrolases"/>
    <property type="match status" value="2"/>
</dbReference>
<comment type="caution">
    <text evidence="2">The sequence shown here is derived from an EMBL/GenBank/DDBJ whole genome shotgun (WGS) entry which is preliminary data.</text>
</comment>
<accession>A0A9X2B8B6</accession>